<dbReference type="InterPro" id="IPR005650">
    <property type="entry name" value="BlaI_family"/>
</dbReference>
<keyword evidence="6" id="KW-1185">Reference proteome</keyword>
<name>A0A8J4EHR7_9ACTN</name>
<sequence length="115" mass="12197">MPRLGDLERAIMNVLWAAPEPLPAKAIGDAVGADHAVTTVLTVLSRLEKKGVVVREREGRAHTYRAAASREDHVADLMREALGTASDTDAALARFVSAASPAEAAALRRALENLS</sequence>
<proteinExistence type="inferred from homology"/>
<keyword evidence="2" id="KW-0805">Transcription regulation</keyword>
<dbReference type="InterPro" id="IPR036388">
    <property type="entry name" value="WH-like_DNA-bd_sf"/>
</dbReference>
<comment type="similarity">
    <text evidence="1">Belongs to the BlaI transcriptional regulatory family.</text>
</comment>
<keyword evidence="4" id="KW-0804">Transcription</keyword>
<organism evidence="5 6">
    <name type="scientific">Virgisporangium ochraceum</name>
    <dbReference type="NCBI Taxonomy" id="65505"/>
    <lineage>
        <taxon>Bacteria</taxon>
        <taxon>Bacillati</taxon>
        <taxon>Actinomycetota</taxon>
        <taxon>Actinomycetes</taxon>
        <taxon>Micromonosporales</taxon>
        <taxon>Micromonosporaceae</taxon>
        <taxon>Virgisporangium</taxon>
    </lineage>
</organism>
<dbReference type="InterPro" id="IPR036390">
    <property type="entry name" value="WH_DNA-bd_sf"/>
</dbReference>
<keyword evidence="3" id="KW-0238">DNA-binding</keyword>
<reference evidence="5" key="1">
    <citation type="submission" date="2021-01" db="EMBL/GenBank/DDBJ databases">
        <title>Whole genome shotgun sequence of Virgisporangium ochraceum NBRC 16418.</title>
        <authorList>
            <person name="Komaki H."/>
            <person name="Tamura T."/>
        </authorList>
    </citation>
    <scope>NUCLEOTIDE SEQUENCE</scope>
    <source>
        <strain evidence="5">NBRC 16418</strain>
    </source>
</reference>
<evidence type="ECO:0000313" key="6">
    <source>
        <dbReference type="Proteomes" id="UP000635606"/>
    </source>
</evidence>
<evidence type="ECO:0008006" key="7">
    <source>
        <dbReference type="Google" id="ProtNLM"/>
    </source>
</evidence>
<comment type="caution">
    <text evidence="5">The sequence shown here is derived from an EMBL/GenBank/DDBJ whole genome shotgun (WGS) entry which is preliminary data.</text>
</comment>
<protein>
    <recommendedName>
        <fullName evidence="7">Transcriptional repressor, CopY family</fullName>
    </recommendedName>
</protein>
<dbReference type="EMBL" id="BOPH01000147">
    <property type="protein sequence ID" value="GIJ74996.1"/>
    <property type="molecule type" value="Genomic_DNA"/>
</dbReference>
<dbReference type="Proteomes" id="UP000635606">
    <property type="component" value="Unassembled WGS sequence"/>
</dbReference>
<gene>
    <name evidence="5" type="ORF">Voc01_099130</name>
</gene>
<evidence type="ECO:0000256" key="4">
    <source>
        <dbReference type="ARBA" id="ARBA00023163"/>
    </source>
</evidence>
<evidence type="ECO:0000256" key="1">
    <source>
        <dbReference type="ARBA" id="ARBA00011046"/>
    </source>
</evidence>
<dbReference type="AlphaFoldDB" id="A0A8J4EHR7"/>
<dbReference type="Gene3D" id="1.10.10.10">
    <property type="entry name" value="Winged helix-like DNA-binding domain superfamily/Winged helix DNA-binding domain"/>
    <property type="match status" value="1"/>
</dbReference>
<evidence type="ECO:0000256" key="3">
    <source>
        <dbReference type="ARBA" id="ARBA00023125"/>
    </source>
</evidence>
<dbReference type="GO" id="GO:0045892">
    <property type="term" value="P:negative regulation of DNA-templated transcription"/>
    <property type="evidence" value="ECO:0007669"/>
    <property type="project" value="InterPro"/>
</dbReference>
<dbReference type="Gene3D" id="6.10.140.850">
    <property type="match status" value="1"/>
</dbReference>
<evidence type="ECO:0000313" key="5">
    <source>
        <dbReference type="EMBL" id="GIJ74996.1"/>
    </source>
</evidence>
<accession>A0A8J4EHR7</accession>
<dbReference type="RefSeq" id="WP_203934778.1">
    <property type="nucleotide sequence ID" value="NZ_BOPH01000147.1"/>
</dbReference>
<dbReference type="Pfam" id="PF03965">
    <property type="entry name" value="Penicillinase_R"/>
    <property type="match status" value="1"/>
</dbReference>
<evidence type="ECO:0000256" key="2">
    <source>
        <dbReference type="ARBA" id="ARBA00023015"/>
    </source>
</evidence>
<dbReference type="GO" id="GO:0003677">
    <property type="term" value="F:DNA binding"/>
    <property type="evidence" value="ECO:0007669"/>
    <property type="project" value="UniProtKB-KW"/>
</dbReference>
<dbReference type="SUPFAM" id="SSF46785">
    <property type="entry name" value="Winged helix' DNA-binding domain"/>
    <property type="match status" value="1"/>
</dbReference>